<evidence type="ECO:0000313" key="3">
    <source>
        <dbReference type="Proteomes" id="UP000241769"/>
    </source>
</evidence>
<feature type="compositionally biased region" description="Basic and acidic residues" evidence="1">
    <location>
        <begin position="105"/>
        <end position="119"/>
    </location>
</feature>
<keyword evidence="3" id="KW-1185">Reference proteome</keyword>
<reference evidence="2 3" key="1">
    <citation type="journal article" date="2018" name="Genome Biol. Evol.">
        <title>Multiple Roots of Fruiting Body Formation in Amoebozoa.</title>
        <authorList>
            <person name="Hillmann F."/>
            <person name="Forbes G."/>
            <person name="Novohradska S."/>
            <person name="Ferling I."/>
            <person name="Riege K."/>
            <person name="Groth M."/>
            <person name="Westermann M."/>
            <person name="Marz M."/>
            <person name="Spaller T."/>
            <person name="Winckler T."/>
            <person name="Schaap P."/>
            <person name="Glockner G."/>
        </authorList>
    </citation>
    <scope>NUCLEOTIDE SEQUENCE [LARGE SCALE GENOMIC DNA]</scope>
    <source>
        <strain evidence="2 3">Jena</strain>
    </source>
</reference>
<proteinExistence type="predicted"/>
<accession>A0A2P6NW93</accession>
<evidence type="ECO:0000313" key="2">
    <source>
        <dbReference type="EMBL" id="PRP88235.1"/>
    </source>
</evidence>
<evidence type="ECO:0000256" key="1">
    <source>
        <dbReference type="SAM" id="MobiDB-lite"/>
    </source>
</evidence>
<protein>
    <submittedName>
        <fullName evidence="2">Uncharacterized protein</fullName>
    </submittedName>
</protein>
<dbReference type="AlphaFoldDB" id="A0A2P6NW93"/>
<dbReference type="InParanoid" id="A0A2P6NW93"/>
<organism evidence="2 3">
    <name type="scientific">Planoprotostelium fungivorum</name>
    <dbReference type="NCBI Taxonomy" id="1890364"/>
    <lineage>
        <taxon>Eukaryota</taxon>
        <taxon>Amoebozoa</taxon>
        <taxon>Evosea</taxon>
        <taxon>Variosea</taxon>
        <taxon>Cavosteliida</taxon>
        <taxon>Cavosteliaceae</taxon>
        <taxon>Planoprotostelium</taxon>
    </lineage>
</organism>
<comment type="caution">
    <text evidence="2">The sequence shown here is derived from an EMBL/GenBank/DDBJ whole genome shotgun (WGS) entry which is preliminary data.</text>
</comment>
<dbReference type="Proteomes" id="UP000241769">
    <property type="component" value="Unassembled WGS sequence"/>
</dbReference>
<gene>
    <name evidence="2" type="ORF">PROFUN_03344</name>
</gene>
<feature type="region of interest" description="Disordered" evidence="1">
    <location>
        <begin position="105"/>
        <end position="130"/>
    </location>
</feature>
<dbReference type="EMBL" id="MDYQ01000012">
    <property type="protein sequence ID" value="PRP88235.1"/>
    <property type="molecule type" value="Genomic_DNA"/>
</dbReference>
<sequence>MGSGTGLCGLVSWLLPGRFMSREYSTEQTRRDCSIRSIGLGSIGRTSGACFQTIIGYDIVYELFHATQVLQQVLRVHIGRSNGGVVKPSLLFECLAFALSENKERNQQTAHTERERRLTSSDLEYGLPHI</sequence>
<name>A0A2P6NW93_9EUKA</name>